<sequence length="549" mass="55066">MRQRISLLAACGLAAAGLVTVPAAAAHAAEPVFRLTGTPGLTLPPAPATGSPTPVALNYRLEGPAGVDTFDGEFTLTVDLSRLAGVATVRENPRAAAKKCAPAGNTLVCKQQGLRPGVPAGLDLEVTAGKTTGVGVVTVTGTAAGATVERAVTGIKVGAPDLVMGEMNLKKDPKPGESQSLPLTFRNTGNEPAKGIVLELEASRGLELPERYDNCTYRTTRTSTTAVCTVEGDFDPKASYELAGDSPLHLKAGANALNERFGYGVYPAPVPPKAQAEPDKTGTDQPKTGDAAGKAARRLTARKAAAPAPLAQHGPDANPADNKREAVLTVSNTADFEAEPLTVKGEAGTTAKAVVAIRNNGPAWIAGRGDGTPAAVVDVELPQGLKAVTAPAACHPVNAALYRCATAPSVLESENVEFPFELKIEKAVKDAKGAIRVGAPGPKGEPQRHAFDPVLANNLAAFTANPTSTGPSPSPSGSPSPSASASTSASPSASSSASAGTTANGGKSGGPLASTGSQAGLVGLGAAALVAVGGALFLSARRRKGGAHA</sequence>
<evidence type="ECO:0000313" key="4">
    <source>
        <dbReference type="EMBL" id="GAA0304935.1"/>
    </source>
</evidence>
<evidence type="ECO:0000256" key="1">
    <source>
        <dbReference type="SAM" id="MobiDB-lite"/>
    </source>
</evidence>
<evidence type="ECO:0008006" key="6">
    <source>
        <dbReference type="Google" id="ProtNLM"/>
    </source>
</evidence>
<evidence type="ECO:0000256" key="2">
    <source>
        <dbReference type="SAM" id="Phobius"/>
    </source>
</evidence>
<feature type="chain" id="PRO_5046730210" description="Gram-positive cocci surface proteins LPxTG domain-containing protein" evidence="3">
    <location>
        <begin position="29"/>
        <end position="549"/>
    </location>
</feature>
<evidence type="ECO:0000313" key="5">
    <source>
        <dbReference type="Proteomes" id="UP001501867"/>
    </source>
</evidence>
<proteinExistence type="predicted"/>
<dbReference type="EMBL" id="BAAABV010000023">
    <property type="protein sequence ID" value="GAA0304935.1"/>
    <property type="molecule type" value="Genomic_DNA"/>
</dbReference>
<feature type="region of interest" description="Disordered" evidence="1">
    <location>
        <begin position="268"/>
        <end position="322"/>
    </location>
</feature>
<keyword evidence="5" id="KW-1185">Reference proteome</keyword>
<keyword evidence="2" id="KW-0472">Membrane</keyword>
<dbReference type="Proteomes" id="UP001501867">
    <property type="component" value="Unassembled WGS sequence"/>
</dbReference>
<protein>
    <recommendedName>
        <fullName evidence="6">Gram-positive cocci surface proteins LPxTG domain-containing protein</fullName>
    </recommendedName>
</protein>
<name>A0ABP3F840_9ACTN</name>
<keyword evidence="3" id="KW-0732">Signal</keyword>
<dbReference type="RefSeq" id="WP_344163643.1">
    <property type="nucleotide sequence ID" value="NZ_BAAABV010000023.1"/>
</dbReference>
<comment type="caution">
    <text evidence="4">The sequence shown here is derived from an EMBL/GenBank/DDBJ whole genome shotgun (WGS) entry which is preliminary data.</text>
</comment>
<feature type="transmembrane region" description="Helical" evidence="2">
    <location>
        <begin position="519"/>
        <end position="538"/>
    </location>
</feature>
<feature type="region of interest" description="Disordered" evidence="1">
    <location>
        <begin position="463"/>
        <end position="511"/>
    </location>
</feature>
<organism evidence="4 5">
    <name type="scientific">Streptomyces polychromogenes</name>
    <dbReference type="NCBI Taxonomy" id="67342"/>
    <lineage>
        <taxon>Bacteria</taxon>
        <taxon>Bacillati</taxon>
        <taxon>Actinomycetota</taxon>
        <taxon>Actinomycetes</taxon>
        <taxon>Kitasatosporales</taxon>
        <taxon>Streptomycetaceae</taxon>
        <taxon>Streptomyces</taxon>
    </lineage>
</organism>
<feature type="compositionally biased region" description="Low complexity" evidence="1">
    <location>
        <begin position="479"/>
        <end position="505"/>
    </location>
</feature>
<reference evidence="5" key="1">
    <citation type="journal article" date="2019" name="Int. J. Syst. Evol. Microbiol.">
        <title>The Global Catalogue of Microorganisms (GCM) 10K type strain sequencing project: providing services to taxonomists for standard genome sequencing and annotation.</title>
        <authorList>
            <consortium name="The Broad Institute Genomics Platform"/>
            <consortium name="The Broad Institute Genome Sequencing Center for Infectious Disease"/>
            <person name="Wu L."/>
            <person name="Ma J."/>
        </authorList>
    </citation>
    <scope>NUCLEOTIDE SEQUENCE [LARGE SCALE GENOMIC DNA]</scope>
    <source>
        <strain evidence="5">JCM 4505</strain>
    </source>
</reference>
<gene>
    <name evidence="4" type="ORF">GCM10010302_49450</name>
</gene>
<keyword evidence="2" id="KW-1133">Transmembrane helix</keyword>
<feature type="signal peptide" evidence="3">
    <location>
        <begin position="1"/>
        <end position="28"/>
    </location>
</feature>
<keyword evidence="2" id="KW-0812">Transmembrane</keyword>
<accession>A0ABP3F840</accession>
<evidence type="ECO:0000256" key="3">
    <source>
        <dbReference type="SAM" id="SignalP"/>
    </source>
</evidence>
<feature type="compositionally biased region" description="Low complexity" evidence="1">
    <location>
        <begin position="302"/>
        <end position="311"/>
    </location>
</feature>